<protein>
    <recommendedName>
        <fullName evidence="2">Protein SirB1 N-terminal domain-containing protein</fullName>
    </recommendedName>
</protein>
<gene>
    <name evidence="3" type="ORF">KSB_27780</name>
</gene>
<dbReference type="Proteomes" id="UP000654345">
    <property type="component" value="Unassembled WGS sequence"/>
</dbReference>
<comment type="similarity">
    <text evidence="1">Belongs to the UPF0162 family.</text>
</comment>
<accession>A0ABQ3UNN5</accession>
<dbReference type="PANTHER" id="PTHR31350">
    <property type="entry name" value="SI:DKEY-261L7.2"/>
    <property type="match status" value="1"/>
</dbReference>
<dbReference type="Pfam" id="PF13369">
    <property type="entry name" value="Transglut_core2"/>
    <property type="match status" value="1"/>
</dbReference>
<sequence length="299" mass="34375">MSERFSRESPQKRIYTAFASLLAQEDAAIDLVGAALLIAKLAYPEVDIACYQSQLDALARRVRGILGLSPTLPLNAMPTSPEREPHEFLQALNQVIFAEEGFCGNSGDYNNPDNSYLNKVLDNRAGIPITLSLVYIEVARRAGLFIEGIGLPYHFIARCQYGEETYYIDAFHQGHLLSEQECIELVRRIAHRPLKLHHHWFEPVPRKQMLGRILNNLKRIYLERDAYEPALAIYELMVLLHPQSAVHRRERGLLHLQLKHYGRALHDLMAYRELAPEAKDRYEVLNYIKMIRQAIAMMN</sequence>
<keyword evidence="4" id="KW-1185">Reference proteome</keyword>
<dbReference type="PANTHER" id="PTHR31350:SF21">
    <property type="entry name" value="F-BOX ONLY PROTEIN 21"/>
    <property type="match status" value="1"/>
</dbReference>
<comment type="caution">
    <text evidence="3">The sequence shown here is derived from an EMBL/GenBank/DDBJ whole genome shotgun (WGS) entry which is preliminary data.</text>
</comment>
<proteinExistence type="inferred from homology"/>
<evidence type="ECO:0000313" key="3">
    <source>
        <dbReference type="EMBL" id="GHO54303.1"/>
    </source>
</evidence>
<dbReference type="Pfam" id="PF13371">
    <property type="entry name" value="TPR_9"/>
    <property type="match status" value="1"/>
</dbReference>
<name>A0ABQ3UNN5_9CHLR</name>
<evidence type="ECO:0000256" key="1">
    <source>
        <dbReference type="ARBA" id="ARBA00007100"/>
    </source>
</evidence>
<dbReference type="Gene3D" id="1.25.40.10">
    <property type="entry name" value="Tetratricopeptide repeat domain"/>
    <property type="match status" value="1"/>
</dbReference>
<dbReference type="EMBL" id="BNJG01000001">
    <property type="protein sequence ID" value="GHO54303.1"/>
    <property type="molecule type" value="Genomic_DNA"/>
</dbReference>
<reference evidence="3 4" key="1">
    <citation type="journal article" date="2021" name="Int. J. Syst. Evol. Microbiol.">
        <title>Reticulibacter mediterranei gen. nov., sp. nov., within the new family Reticulibacteraceae fam. nov., and Ktedonospora formicarum gen. nov., sp. nov., Ktedonobacter robiniae sp. nov., Dictyobacter formicarum sp. nov. and Dictyobacter arantiisoli sp. nov., belonging to the class Ktedonobacteria.</title>
        <authorList>
            <person name="Yabe S."/>
            <person name="Zheng Y."/>
            <person name="Wang C.M."/>
            <person name="Sakai Y."/>
            <person name="Abe K."/>
            <person name="Yokota A."/>
            <person name="Donadio S."/>
            <person name="Cavaletti L."/>
            <person name="Monciardini P."/>
        </authorList>
    </citation>
    <scope>NUCLEOTIDE SEQUENCE [LARGE SCALE GENOMIC DNA]</scope>
    <source>
        <strain evidence="3 4">SOSP1-30</strain>
    </source>
</reference>
<feature type="domain" description="Protein SirB1 N-terminal" evidence="2">
    <location>
        <begin position="51"/>
        <end position="215"/>
    </location>
</feature>
<organism evidence="3 4">
    <name type="scientific">Ktedonobacter robiniae</name>
    <dbReference type="NCBI Taxonomy" id="2778365"/>
    <lineage>
        <taxon>Bacteria</taxon>
        <taxon>Bacillati</taxon>
        <taxon>Chloroflexota</taxon>
        <taxon>Ktedonobacteria</taxon>
        <taxon>Ktedonobacterales</taxon>
        <taxon>Ktedonobacteraceae</taxon>
        <taxon>Ktedonobacter</taxon>
    </lineage>
</organism>
<evidence type="ECO:0000259" key="2">
    <source>
        <dbReference type="Pfam" id="PF13369"/>
    </source>
</evidence>
<dbReference type="InterPro" id="IPR011990">
    <property type="entry name" value="TPR-like_helical_dom_sf"/>
</dbReference>
<dbReference type="SUPFAM" id="SSF48452">
    <property type="entry name" value="TPR-like"/>
    <property type="match status" value="1"/>
</dbReference>
<dbReference type="RefSeq" id="WP_201371035.1">
    <property type="nucleotide sequence ID" value="NZ_BNJG01000001.1"/>
</dbReference>
<evidence type="ECO:0000313" key="4">
    <source>
        <dbReference type="Proteomes" id="UP000654345"/>
    </source>
</evidence>
<dbReference type="InterPro" id="IPR032698">
    <property type="entry name" value="SirB1_N"/>
</dbReference>